<feature type="region of interest" description="Disordered" evidence="2">
    <location>
        <begin position="189"/>
        <end position="233"/>
    </location>
</feature>
<feature type="region of interest" description="Disordered" evidence="2">
    <location>
        <begin position="688"/>
        <end position="736"/>
    </location>
</feature>
<dbReference type="EMBL" id="NWUJ01000004">
    <property type="protein sequence ID" value="PFH35793.1"/>
    <property type="molecule type" value="Genomic_DNA"/>
</dbReference>
<dbReference type="GO" id="GO:0006355">
    <property type="term" value="P:regulation of DNA-templated transcription"/>
    <property type="evidence" value="ECO:0007669"/>
    <property type="project" value="InterPro"/>
</dbReference>
<feature type="compositionally biased region" description="Basic and acidic residues" evidence="2">
    <location>
        <begin position="622"/>
        <end position="633"/>
    </location>
</feature>
<feature type="compositionally biased region" description="Basic and acidic residues" evidence="2">
    <location>
        <begin position="1684"/>
        <end position="1701"/>
    </location>
</feature>
<feature type="compositionally biased region" description="Low complexity" evidence="2">
    <location>
        <begin position="1264"/>
        <end position="1280"/>
    </location>
</feature>
<proteinExistence type="predicted"/>
<feature type="region of interest" description="Disordered" evidence="2">
    <location>
        <begin position="1349"/>
        <end position="1497"/>
    </location>
</feature>
<feature type="compositionally biased region" description="Low complexity" evidence="2">
    <location>
        <begin position="400"/>
        <end position="425"/>
    </location>
</feature>
<dbReference type="RefSeq" id="XP_029219802.1">
    <property type="nucleotide sequence ID" value="XM_029363879.1"/>
</dbReference>
<sequence length="1701" mass="176513">MALKKLHTEVDKAIREVRACLEAYDERWQELLDFNRQFVERKDHLVDEAKKEVVRGKKHSVRTSTLELLDYKHVNDAKTRIEADLEGALRKLHRLKQQLADWVHNYSDRDIRNKDTLTELRKSIELRYKRGRVFYSQGRSSQPSSLAGGVGRGACAPLEAPSAQWIVGLLDSLGVQVEAWEGELAALRREEDEAAGGSRDAGALLGRKPRKKGGAREAREGSEASGLAPESVKQERVEQLTAMLDLHRSHVRHLEQLLHAVCGEEVDEEDERLGELRDILEPYVHDNADLAIIVAEDVYQELGLVSGDKVRSPPDDDAVATAAGSRPPSPDSSRAGGEPRPATAVEAGATRERTGDDLGSGGERESRGAGAGEELRSRAGTLRHPSPSSAPPLTGQLPRASFSAAAASAVKLPSSSSSSSLASRADLSERPRGAAERQNKRPLGERLAAAVVTASAASPSPAAPRPAEPQAKAAAAARPRPRGYAEALIFSMQGSSAARTAPDAADFPALSANAFAVPAPEKERRRGGAKKNAAAPPADEAQARAEESAGAGVGARGERDARDSSKAARLEEPLREAAGAGRAAAEGEGRVPWWDAAAATRDDHETVRSPLPSSADGTGGGEDTHRRTEGLEDREHVGVAARLDADLVVVSAESASGWLYGYRLSSAQPGERPQFGWFPPDVPHVFARAPAASGGPSSSRSPSLSPETGHPASHPSFFWPAVESRPAGDEGPLRARGSAFASPLKVEAPASRSLGHASHPDVAFASSASAPSSCFFGPSACPPFLPAAHAEQPRPRDAHSRPRLPLGSGAGSFPAAAQGSLPAAESREPVSAASLFSAAFGASCAPPPSAGCAAPLKVEGPLANAGRLKGRVERPSRESPWLSLDPGAAGLFRPPGCLANACLEAPGASAHAVQRDAFLLDAGASARHAAAGDGAAGDGAAGSHCTFFAFSQASSLPAGGALPSTSLANFASSSSPVASSSTHSGGAGSGAGCLGSPLSSKSSPCGVTTPQHAGGGASGDGMSGLGGASQAAFAASSAPQHERRAAAAKGREATEGCEPTCPFSPFSSAASSSVLPVSALKAPPLGESPLLGKAEGLSVCASGHVEAQASRSAGVSTTFSDSARSSGLVARATGDCEGEKAAHGANASVAGEEGDSLLSKSLLDGLECLASPRSAAEDSALRADLDDVRLPGRRCVCSDGDPSCFAFPLGAPAFSSASPFPLAAWPDSRGCGGRGVRGDEEARRRASGELYVSRSPEPLSPQRACSPPASSLSFPLSGAPLKRDPPAAGDCRGAPPEAPWAAAEPAAARHDAGVCVKCLYSVCTVVHVIPEEVEVRELSWSWHGELVVPRRRRGDAKREEAASEASRAAAHAEGDRGVLATAAESRAEGGAAQDDRRAEERGERMHQSRESATAGNREGDREKMRHATGAEARQDARRNARDAASAAARSPSASCASERERDKQGGGTLSKASRAASCSSRDLGNREASADSAGAAAGEEWARGAAAFGDRLEARVRDLATDAAAASSPASLASLAVCEACLARRPQTLLTFEKGEKVEVLVHHRQGWIFGRIRDQPHRRGWFPDYMLQRPEDVCTPLSHEQLLFACNLPHLVSLSACGPCTDVSPGGGSRRGGGKVAAKRRGRAAWAKLPLAFRVVSGRRAASSWPAEAVAPEAPRSGTGAGKRPEEEGRRRFRAGQKEV</sequence>
<feature type="region of interest" description="Disordered" evidence="2">
    <location>
        <begin position="515"/>
        <end position="633"/>
    </location>
</feature>
<evidence type="ECO:0000259" key="3">
    <source>
        <dbReference type="Pfam" id="PF04065"/>
    </source>
</evidence>
<dbReference type="OrthoDB" id="333984at2759"/>
<dbReference type="KEGG" id="bbes:BESB_054440"/>
<evidence type="ECO:0000313" key="5">
    <source>
        <dbReference type="Proteomes" id="UP000224006"/>
    </source>
</evidence>
<dbReference type="CDD" id="cd00174">
    <property type="entry name" value="SH3"/>
    <property type="match status" value="1"/>
</dbReference>
<keyword evidence="1" id="KW-0175">Coiled coil</keyword>
<feature type="compositionally biased region" description="Basic and acidic residues" evidence="2">
    <location>
        <begin position="791"/>
        <end position="800"/>
    </location>
</feature>
<organism evidence="4 5">
    <name type="scientific">Besnoitia besnoiti</name>
    <name type="common">Apicomplexan protozoan</name>
    <dbReference type="NCBI Taxonomy" id="94643"/>
    <lineage>
        <taxon>Eukaryota</taxon>
        <taxon>Sar</taxon>
        <taxon>Alveolata</taxon>
        <taxon>Apicomplexa</taxon>
        <taxon>Conoidasida</taxon>
        <taxon>Coccidia</taxon>
        <taxon>Eucoccidiorida</taxon>
        <taxon>Eimeriorina</taxon>
        <taxon>Sarcocystidae</taxon>
        <taxon>Besnoitia</taxon>
    </lineage>
</organism>
<gene>
    <name evidence="4" type="ORF">BESB_054440</name>
</gene>
<dbReference type="Gene3D" id="2.30.30.40">
    <property type="entry name" value="SH3 Domains"/>
    <property type="match status" value="1"/>
</dbReference>
<evidence type="ECO:0000313" key="4">
    <source>
        <dbReference type="EMBL" id="PFH35793.1"/>
    </source>
</evidence>
<feature type="compositionally biased region" description="Basic and acidic residues" evidence="2">
    <location>
        <begin position="1432"/>
        <end position="1441"/>
    </location>
</feature>
<evidence type="ECO:0000256" key="2">
    <source>
        <dbReference type="SAM" id="MobiDB-lite"/>
    </source>
</evidence>
<feature type="region of interest" description="Disordered" evidence="2">
    <location>
        <begin position="1028"/>
        <end position="1053"/>
    </location>
</feature>
<feature type="compositionally biased region" description="Low complexity" evidence="2">
    <location>
        <begin position="688"/>
        <end position="706"/>
    </location>
</feature>
<dbReference type="STRING" id="94643.A0A2A9MJG4"/>
<feature type="compositionally biased region" description="Low complexity" evidence="2">
    <location>
        <begin position="1028"/>
        <end position="1038"/>
    </location>
</feature>
<feature type="compositionally biased region" description="Basic and acidic residues" evidence="2">
    <location>
        <begin position="1236"/>
        <end position="1247"/>
    </location>
</feature>
<feature type="compositionally biased region" description="Basic and acidic residues" evidence="2">
    <location>
        <begin position="1393"/>
        <end position="1409"/>
    </location>
</feature>
<name>A0A2A9MJG4_BESBE</name>
<comment type="caution">
    <text evidence="4">The sequence shown here is derived from an EMBL/GenBank/DDBJ whole genome shotgun (WGS) entry which is preliminary data.</text>
</comment>
<feature type="compositionally biased region" description="Low complexity" evidence="2">
    <location>
        <begin position="445"/>
        <end position="460"/>
    </location>
</feature>
<accession>A0A2A9MJG4</accession>
<feature type="domain" description="CCR4-Not complex component Not N-terminal" evidence="3">
    <location>
        <begin position="74"/>
        <end position="304"/>
    </location>
</feature>
<feature type="region of interest" description="Disordered" evidence="2">
    <location>
        <begin position="1231"/>
        <end position="1298"/>
    </location>
</feature>
<feature type="compositionally biased region" description="Basic and acidic residues" evidence="2">
    <location>
        <begin position="349"/>
        <end position="377"/>
    </location>
</feature>
<feature type="region of interest" description="Disordered" evidence="2">
    <location>
        <begin position="786"/>
        <end position="824"/>
    </location>
</feature>
<feature type="compositionally biased region" description="Low complexity" evidence="2">
    <location>
        <begin position="530"/>
        <end position="540"/>
    </location>
</feature>
<dbReference type="GO" id="GO:0005634">
    <property type="term" value="C:nucleus"/>
    <property type="evidence" value="ECO:0007669"/>
    <property type="project" value="InterPro"/>
</dbReference>
<evidence type="ECO:0000256" key="1">
    <source>
        <dbReference type="SAM" id="Coils"/>
    </source>
</evidence>
<dbReference type="Proteomes" id="UP000224006">
    <property type="component" value="Chromosome IV"/>
</dbReference>
<dbReference type="InterPro" id="IPR036028">
    <property type="entry name" value="SH3-like_dom_sf"/>
</dbReference>
<reference evidence="4 5" key="1">
    <citation type="submission" date="2017-09" db="EMBL/GenBank/DDBJ databases">
        <title>Genome sequencing of Besnoitia besnoiti strain Bb-Ger1.</title>
        <authorList>
            <person name="Schares G."/>
            <person name="Venepally P."/>
            <person name="Lorenzi H.A."/>
        </authorList>
    </citation>
    <scope>NUCLEOTIDE SEQUENCE [LARGE SCALE GENOMIC DNA]</scope>
    <source>
        <strain evidence="4 5">Bb-Ger1</strain>
    </source>
</reference>
<feature type="region of interest" description="Disordered" evidence="2">
    <location>
        <begin position="306"/>
        <end position="480"/>
    </location>
</feature>
<protein>
    <recommendedName>
        <fullName evidence="3">CCR4-Not complex component Not N-terminal domain-containing protein</fullName>
    </recommendedName>
</protein>
<dbReference type="SUPFAM" id="SSF50044">
    <property type="entry name" value="SH3-domain"/>
    <property type="match status" value="1"/>
</dbReference>
<feature type="compositionally biased region" description="Low complexity" evidence="2">
    <location>
        <begin position="1442"/>
        <end position="1456"/>
    </location>
</feature>
<dbReference type="Pfam" id="PF04065">
    <property type="entry name" value="Not3"/>
    <property type="match status" value="1"/>
</dbReference>
<feature type="coiled-coil region" evidence="1">
    <location>
        <begin position="78"/>
        <end position="105"/>
    </location>
</feature>
<feature type="compositionally biased region" description="Low complexity" evidence="2">
    <location>
        <begin position="1470"/>
        <end position="1482"/>
    </location>
</feature>
<feature type="compositionally biased region" description="Low complexity" evidence="2">
    <location>
        <begin position="576"/>
        <end position="586"/>
    </location>
</feature>
<feature type="compositionally biased region" description="Basic and acidic residues" evidence="2">
    <location>
        <begin position="1040"/>
        <end position="1053"/>
    </location>
</feature>
<feature type="compositionally biased region" description="Basic and acidic residues" evidence="2">
    <location>
        <begin position="426"/>
        <end position="444"/>
    </location>
</feature>
<dbReference type="VEuPathDB" id="ToxoDB:BESB_054440"/>
<feature type="compositionally biased region" description="Low complexity" evidence="2">
    <location>
        <begin position="468"/>
        <end position="480"/>
    </location>
</feature>
<feature type="region of interest" description="Disordered" evidence="2">
    <location>
        <begin position="1661"/>
        <end position="1701"/>
    </location>
</feature>
<dbReference type="InterPro" id="IPR007207">
    <property type="entry name" value="Not_N"/>
</dbReference>
<keyword evidence="5" id="KW-1185">Reference proteome</keyword>
<feature type="compositionally biased region" description="Basic and acidic residues" evidence="2">
    <location>
        <begin position="556"/>
        <end position="575"/>
    </location>
</feature>
<dbReference type="GeneID" id="40310373"/>